<evidence type="ECO:0000259" key="7">
    <source>
        <dbReference type="PROSITE" id="PS50966"/>
    </source>
</evidence>
<feature type="compositionally biased region" description="Basic and acidic residues" evidence="6">
    <location>
        <begin position="101"/>
        <end position="111"/>
    </location>
</feature>
<organism evidence="8 9">
    <name type="scientific">Allacma fusca</name>
    <dbReference type="NCBI Taxonomy" id="39272"/>
    <lineage>
        <taxon>Eukaryota</taxon>
        <taxon>Metazoa</taxon>
        <taxon>Ecdysozoa</taxon>
        <taxon>Arthropoda</taxon>
        <taxon>Hexapoda</taxon>
        <taxon>Collembola</taxon>
        <taxon>Symphypleona</taxon>
        <taxon>Sminthuridae</taxon>
        <taxon>Allacma</taxon>
    </lineage>
</organism>
<feature type="compositionally biased region" description="Polar residues" evidence="6">
    <location>
        <begin position="90"/>
        <end position="100"/>
    </location>
</feature>
<dbReference type="Pfam" id="PF25572">
    <property type="entry name" value="TPR_ZSWIM8"/>
    <property type="match status" value="1"/>
</dbReference>
<sequence length="2084" mass="225381">MAGQVRLRDQFAALERAMRDWELVDSDRFSFEDSDRFEEDSLCSWISEPESLCNNWRGWKKSTFSAVENPAPSNACGTSGNDPGVNVLVNPTASVSSSNSKKPDHVQDVNSKRSNSCPHNLNLVELSARLVASHIPFEMVEKFSSPVPEQLQLRIAFWSFPENEEDIRLYSCLANGSAEEFQKGERLFRSNGVSDILQIGFHLSATVKPNMREAHKVTVTFDRRRVISCTCTCNASTNWCGHVVAVCLHRIIQSKDVVLRAPVSESLSRLHREQLQKFAQYLISELPHQILPTAQRLLDELLSSQDSAINTLRGAPDPTAGASANEQTTWYLDERTLHGNIHKILIKFCVPAPIVFSDVNYLSSAAPPASAEWSSLLRPVRGREPEGMWNLLSIVREMFRREDRNAIPLLEIITEECLNCDQILVWWFNTKVALHNGNAGHGGKHHSVNSNAHACQHAGASLCDEIVFLWRLAALNPGLSPEERCILHKQFKEWHLKIIEKVSKSRNASVGSKQANSFKNDVEVFPGFRPSIEACYLNWENYPIVGVTYSESNLVYHCPFMCFRHSDRHSRSGETGMIHSSHAILNNPVGEHHLLHSSATISSVPLGSKRPRSVEFGNDQVLHANFSAANSSLATSTQAAGPSTSVRSGKNGKSGNKLREREALAANLNICTSSSPPILPIGASGLKIKTSRQLSLEPTSSFDDETPGPSSSSPPHRSRLPQADAVAQNVLEMAAAVPGPRDGDRSSISSEGFCEHEMMDDEGEILRDEGVVIDASAISAARSGALSANANISLSSSIPISLDSTGQMSLSSSTQLSLSSSAQIGLGESTRKSLSASASDELENEADIDADSDSSTSARVCPVLPTANLPSKLDSSDSQQSGDEYQLYYYDTKTAIAPGKRGENSNKEGADADNPLGFNVFANVKKIEDPWDILFARAEGLHAHGHSKDACVLGVKLAGELLANPPDLTLETPVAPVGKGKKRKNNPASHQISCLASATLAKCGFLCTVLAENPEFYYLAFQVGMFGLELARPPASTKPLEVKLANQEAELAQLLKKISIGQKELEMIREKAEGLRDGKFKSRGDALLPLVFANFIFDALVMPANREGRCSFQSDVYHVTSDETLGFEAAVAALGLKANVSEAEHPLLCEGTRRQRGDLALAMLLHYKDQPEKLSKVMDKLLDRDIHQLYKAPLPASYYSNNPPTTTLLGASWANRNDGSTDSLSVDNSLNIGSEGNSPSTLTPQAHHSKANTNEPTVSPTSETANSSANTATNTTAEAALPNTTNGSAEGVATTSTGSSGTGTVSKGRFKGKRNYPVLPNQPSEAGAHFMFELAKIVLGKAGGSSNQSLFTQPSTRGNPRGPHRALHMCAFHIGLYALGLHNAVSPNWLSRTYSSHQTWIMGQAMEIGAPAIAFLIDTWDSHLTPAEAVTIADRASRGDVNMVRAAAELALSCLPHAHALNINEIHRAILQCKEQSDGMLEKACMIVEASAKGGGVYPEVLFDVARQWYSLYQKHLPLDVDLLHEEMNHSESLGSLDVGVDSMNPHISGNQGSINQVGQHLVPSSIGGSAVANPVEMLGLPPPGPALSHQQQPVYPLAAPQVPMASIPFAASPYGQVPFLPAAFNPVPGNFVYGPTVIYQASLANNPSVSTTASGYYSQQAQQAQSQQMSYGGAPSLHQQPIHSIVSAGQALQYYPSVSPITSTGPTHLRPNAQFFPVSNMSVHPAHANSRNNIPIPNGTNVTAVMAAGHSFLPPSHGHKLNVNNQGHLVTITSASNSNCQSISVDTNMAASAAASHNQHSAALAAHSHNIAIAGARTSGLPQVFHVNRGATIVSHGNNNFAIGGILTSQAQPMSQHPCINSMGALEGPPNSASSQPRSALVFSQGGREFSGQQGGQTSAIKIKYLYAAYRVGMLALETLARRVHDDRPAAKFARNPPYGEDVKWLLSISRKLGTQYLQQFCICAVSSIANPFVLHEIILDAAFISSRNNLAWVYQNPRSPLSPLVQKCQQMYFQCLHQKLYHITLSDYEDFVSIVCTARQAFHLTPDGNSQFKEWLQNLRRSKACKKDLWAQITAALQSNPK</sequence>
<feature type="compositionally biased region" description="Polar residues" evidence="6">
    <location>
        <begin position="1219"/>
        <end position="1258"/>
    </location>
</feature>
<keyword evidence="3" id="KW-0862">Zinc</keyword>
<dbReference type="InterPro" id="IPR007527">
    <property type="entry name" value="Znf_SWIM"/>
</dbReference>
<name>A0A8J2KJG9_9HEXA</name>
<gene>
    <name evidence="8" type="ORF">AFUS01_LOCUS25555</name>
</gene>
<feature type="region of interest" description="Disordered" evidence="6">
    <location>
        <begin position="90"/>
        <end position="115"/>
    </location>
</feature>
<keyword evidence="9" id="KW-1185">Reference proteome</keyword>
<feature type="compositionally biased region" description="Polar residues" evidence="6">
    <location>
        <begin position="633"/>
        <end position="654"/>
    </location>
</feature>
<accession>A0A8J2KJG9</accession>
<dbReference type="PANTHER" id="PTHR22619:SF1">
    <property type="entry name" value="ZINC FINGER SWIM DOMAIN-CONTAINING PROTEIN 8"/>
    <property type="match status" value="1"/>
</dbReference>
<proteinExistence type="predicted"/>
<dbReference type="Proteomes" id="UP000708208">
    <property type="component" value="Unassembled WGS sequence"/>
</dbReference>
<feature type="region of interest" description="Disordered" evidence="6">
    <location>
        <begin position="633"/>
        <end position="656"/>
    </location>
</feature>
<keyword evidence="1" id="KW-0479">Metal-binding</keyword>
<protein>
    <recommendedName>
        <fullName evidence="7">SWIM-type domain-containing protein</fullName>
    </recommendedName>
</protein>
<feature type="region of interest" description="Disordered" evidence="6">
    <location>
        <begin position="694"/>
        <end position="721"/>
    </location>
</feature>
<dbReference type="Pfam" id="PF21055">
    <property type="entry name" value="ZSWIM4-8_C"/>
    <property type="match status" value="1"/>
</dbReference>
<feature type="region of interest" description="Disordered" evidence="6">
    <location>
        <begin position="1219"/>
        <end position="1318"/>
    </location>
</feature>
<evidence type="ECO:0000256" key="5">
    <source>
        <dbReference type="SAM" id="Coils"/>
    </source>
</evidence>
<keyword evidence="5" id="KW-0175">Coiled coil</keyword>
<keyword evidence="2 4" id="KW-0863">Zinc-finger</keyword>
<evidence type="ECO:0000256" key="3">
    <source>
        <dbReference type="ARBA" id="ARBA00022833"/>
    </source>
</evidence>
<dbReference type="InterPro" id="IPR057945">
    <property type="entry name" value="TPR_ZSWIM8"/>
</dbReference>
<dbReference type="EMBL" id="CAJVCH010330311">
    <property type="protein sequence ID" value="CAG7787026.1"/>
    <property type="molecule type" value="Genomic_DNA"/>
</dbReference>
<dbReference type="OrthoDB" id="10013584at2759"/>
<dbReference type="GO" id="GO:0008270">
    <property type="term" value="F:zinc ion binding"/>
    <property type="evidence" value="ECO:0007669"/>
    <property type="project" value="UniProtKB-KW"/>
</dbReference>
<dbReference type="PANTHER" id="PTHR22619">
    <property type="entry name" value="ZINC FINGER SWIM DOMAIN CONTAINING PROTEIN 4, 5, 6"/>
    <property type="match status" value="1"/>
</dbReference>
<evidence type="ECO:0000256" key="4">
    <source>
        <dbReference type="PROSITE-ProRule" id="PRU00325"/>
    </source>
</evidence>
<feature type="compositionally biased region" description="Acidic residues" evidence="6">
    <location>
        <begin position="840"/>
        <end position="852"/>
    </location>
</feature>
<dbReference type="InterPro" id="IPR048370">
    <property type="entry name" value="ZSWIM4-8_C"/>
</dbReference>
<evidence type="ECO:0000313" key="8">
    <source>
        <dbReference type="EMBL" id="CAG7787026.1"/>
    </source>
</evidence>
<reference evidence="8" key="1">
    <citation type="submission" date="2021-06" db="EMBL/GenBank/DDBJ databases">
        <authorList>
            <person name="Hodson N. C."/>
            <person name="Mongue J. A."/>
            <person name="Jaron S. K."/>
        </authorList>
    </citation>
    <scope>NUCLEOTIDE SEQUENCE</scope>
</reference>
<evidence type="ECO:0000256" key="6">
    <source>
        <dbReference type="SAM" id="MobiDB-lite"/>
    </source>
</evidence>
<feature type="compositionally biased region" description="Low complexity" evidence="6">
    <location>
        <begin position="1259"/>
        <end position="1306"/>
    </location>
</feature>
<dbReference type="GO" id="GO:0031462">
    <property type="term" value="C:Cul2-RING ubiquitin ligase complex"/>
    <property type="evidence" value="ECO:0007669"/>
    <property type="project" value="TreeGrafter"/>
</dbReference>
<feature type="coiled-coil region" evidence="5">
    <location>
        <begin position="1044"/>
        <end position="1071"/>
    </location>
</feature>
<evidence type="ECO:0000313" key="9">
    <source>
        <dbReference type="Proteomes" id="UP000708208"/>
    </source>
</evidence>
<feature type="domain" description="SWIM-type" evidence="7">
    <location>
        <begin position="215"/>
        <end position="251"/>
    </location>
</feature>
<comment type="caution">
    <text evidence="8">The sequence shown here is derived from an EMBL/GenBank/DDBJ whole genome shotgun (WGS) entry which is preliminary data.</text>
</comment>
<dbReference type="PROSITE" id="PS50966">
    <property type="entry name" value="ZF_SWIM"/>
    <property type="match status" value="1"/>
</dbReference>
<evidence type="ECO:0000256" key="2">
    <source>
        <dbReference type="ARBA" id="ARBA00022771"/>
    </source>
</evidence>
<evidence type="ECO:0000256" key="1">
    <source>
        <dbReference type="ARBA" id="ARBA00022723"/>
    </source>
</evidence>
<feature type="region of interest" description="Disordered" evidence="6">
    <location>
        <begin position="835"/>
        <end position="857"/>
    </location>
</feature>